<name>A2FBP5_TRIV3</name>
<dbReference type="Proteomes" id="UP000001542">
    <property type="component" value="Unassembled WGS sequence"/>
</dbReference>
<accession>A2FBP5</accession>
<dbReference type="VEuPathDB" id="TrichDB:TVAGG3_0937910"/>
<proteinExistence type="predicted"/>
<reference evidence="1" key="2">
    <citation type="journal article" date="2007" name="Science">
        <title>Draft genome sequence of the sexually transmitted pathogen Trichomonas vaginalis.</title>
        <authorList>
            <person name="Carlton J.M."/>
            <person name="Hirt R.P."/>
            <person name="Silva J.C."/>
            <person name="Delcher A.L."/>
            <person name="Schatz M."/>
            <person name="Zhao Q."/>
            <person name="Wortman J.R."/>
            <person name="Bidwell S.L."/>
            <person name="Alsmark U.C.M."/>
            <person name="Besteiro S."/>
            <person name="Sicheritz-Ponten T."/>
            <person name="Noel C.J."/>
            <person name="Dacks J.B."/>
            <person name="Foster P.G."/>
            <person name="Simillion C."/>
            <person name="Van de Peer Y."/>
            <person name="Miranda-Saavedra D."/>
            <person name="Barton G.J."/>
            <person name="Westrop G.D."/>
            <person name="Mueller S."/>
            <person name="Dessi D."/>
            <person name="Fiori P.L."/>
            <person name="Ren Q."/>
            <person name="Paulsen I."/>
            <person name="Zhang H."/>
            <person name="Bastida-Corcuera F.D."/>
            <person name="Simoes-Barbosa A."/>
            <person name="Brown M.T."/>
            <person name="Hayes R.D."/>
            <person name="Mukherjee M."/>
            <person name="Okumura C.Y."/>
            <person name="Schneider R."/>
            <person name="Smith A.J."/>
            <person name="Vanacova S."/>
            <person name="Villalvazo M."/>
            <person name="Haas B.J."/>
            <person name="Pertea M."/>
            <person name="Feldblyum T.V."/>
            <person name="Utterback T.R."/>
            <person name="Shu C.L."/>
            <person name="Osoegawa K."/>
            <person name="de Jong P.J."/>
            <person name="Hrdy I."/>
            <person name="Horvathova L."/>
            <person name="Zubacova Z."/>
            <person name="Dolezal P."/>
            <person name="Malik S.B."/>
            <person name="Logsdon J.M. Jr."/>
            <person name="Henze K."/>
            <person name="Gupta A."/>
            <person name="Wang C.C."/>
            <person name="Dunne R.L."/>
            <person name="Upcroft J.A."/>
            <person name="Upcroft P."/>
            <person name="White O."/>
            <person name="Salzberg S.L."/>
            <person name="Tang P."/>
            <person name="Chiu C.-H."/>
            <person name="Lee Y.-S."/>
            <person name="Embley T.M."/>
            <person name="Coombs G.H."/>
            <person name="Mottram J.C."/>
            <person name="Tachezy J."/>
            <person name="Fraser-Liggett C.M."/>
            <person name="Johnson P.J."/>
        </authorList>
    </citation>
    <scope>NUCLEOTIDE SEQUENCE [LARGE SCALE GENOMIC DNA]</scope>
    <source>
        <strain evidence="1">G3</strain>
    </source>
</reference>
<organism evidence="1 2">
    <name type="scientific">Trichomonas vaginalis (strain ATCC PRA-98 / G3)</name>
    <dbReference type="NCBI Taxonomy" id="412133"/>
    <lineage>
        <taxon>Eukaryota</taxon>
        <taxon>Metamonada</taxon>
        <taxon>Parabasalia</taxon>
        <taxon>Trichomonadida</taxon>
        <taxon>Trichomonadidae</taxon>
        <taxon>Trichomonas</taxon>
    </lineage>
</organism>
<dbReference type="KEGG" id="tva:4755469"/>
<sequence>MNIKEGLKSSIEYNLEECNKSEDIIIGSCQAESFLHLKLVFEDENINAESKSSAILSFVEFKTQSAFILSSSDFIIVRILKIHSKMIIPPEETEIHELHIGEYLKISNLYASLKLIIEILPFKPYQIVPEFSWFQSILAMFLPISPPIKYYDPSFPLISFLRAVESGHKVDICKLVEDVCHDTAFLLTNFDYLMSKNIDHYEFDQQMKKDTFLKNLCQLFTQETGISHTIVYGNPFEINFEKKENHGLDKIDSDMILFITDYSMTTKTQQKYIHTSKQNYYFISFAYEVNSMSGVEIQFYNYVTTQRVHVFKEFNMINSLFVLNQMWKTNYKPKRVDMAYLYVSEHVYNSINCFRINSPFYNFNPQKIDNQTDNDNVTMFFPSEGKFLAIPSLFPVGENPKKIIIPKKLASNGFQIIYLEQHDFSYVPIVSSLNSVNQIIIDSIKNFSWYQKLVNVFFKNNNDDQLINNEFVDEINRDFFESENIQCTTENLKEIISDKLNIGENVSITDALADFALNNFRIVRIIGKQITKVFDNSNYMIPMPLDDLFILRIHMFGTSSSFFNEKSNEYITRVKFNMRHKFSNTEIIETVRFPCIYYFPKIRQKKMEIICEKQNLDMNTSKLVEDYIKKITYVPELVITKSKL</sequence>
<keyword evidence="2" id="KW-1185">Reference proteome</keyword>
<dbReference type="InParanoid" id="A2FBP5"/>
<dbReference type="RefSeq" id="XP_001310612.1">
    <property type="nucleotide sequence ID" value="XM_001310611.1"/>
</dbReference>
<protein>
    <submittedName>
        <fullName evidence="1">Uncharacterized protein</fullName>
    </submittedName>
</protein>
<dbReference type="AlphaFoldDB" id="A2FBP5"/>
<reference evidence="1" key="1">
    <citation type="submission" date="2006-10" db="EMBL/GenBank/DDBJ databases">
        <authorList>
            <person name="Amadeo P."/>
            <person name="Zhao Q."/>
            <person name="Wortman J."/>
            <person name="Fraser-Liggett C."/>
            <person name="Carlton J."/>
        </authorList>
    </citation>
    <scope>NUCLEOTIDE SEQUENCE</scope>
    <source>
        <strain evidence="1">G3</strain>
    </source>
</reference>
<dbReference type="VEuPathDB" id="TrichDB:TVAG_346840"/>
<evidence type="ECO:0000313" key="1">
    <source>
        <dbReference type="EMBL" id="EAX97682.1"/>
    </source>
</evidence>
<dbReference type="EMBL" id="DS113705">
    <property type="protein sequence ID" value="EAX97682.1"/>
    <property type="molecule type" value="Genomic_DNA"/>
</dbReference>
<gene>
    <name evidence="1" type="ORF">TVAG_346840</name>
</gene>
<evidence type="ECO:0000313" key="2">
    <source>
        <dbReference type="Proteomes" id="UP000001542"/>
    </source>
</evidence>